<comment type="similarity">
    <text evidence="1 2">Belongs to the glutamine synthetase family.</text>
</comment>
<dbReference type="PANTHER" id="PTHR43383:SF2">
    <property type="entry name" value="AMIDOHYDROLASE 2 FAMILY PROTEIN"/>
    <property type="match status" value="1"/>
</dbReference>
<evidence type="ECO:0000256" key="1">
    <source>
        <dbReference type="PROSITE-ProRule" id="PRU01331"/>
    </source>
</evidence>
<dbReference type="PANTHER" id="PTHR43383">
    <property type="entry name" value="NODULIN 6"/>
    <property type="match status" value="1"/>
</dbReference>
<dbReference type="GO" id="GO:0004356">
    <property type="term" value="F:glutamine synthetase activity"/>
    <property type="evidence" value="ECO:0007669"/>
    <property type="project" value="InterPro"/>
</dbReference>
<evidence type="ECO:0000259" key="3">
    <source>
        <dbReference type="PROSITE" id="PS51987"/>
    </source>
</evidence>
<dbReference type="GO" id="GO:0016787">
    <property type="term" value="F:hydrolase activity"/>
    <property type="evidence" value="ECO:0007669"/>
    <property type="project" value="InterPro"/>
</dbReference>
<dbReference type="GO" id="GO:0006542">
    <property type="term" value="P:glutamine biosynthetic process"/>
    <property type="evidence" value="ECO:0007669"/>
    <property type="project" value="InterPro"/>
</dbReference>
<protein>
    <recommendedName>
        <fullName evidence="3">GS catalytic domain-containing protein</fullName>
    </recommendedName>
</protein>
<dbReference type="AlphaFoldDB" id="A0A9D4ZQT9"/>
<evidence type="ECO:0000256" key="2">
    <source>
        <dbReference type="RuleBase" id="RU000384"/>
    </source>
</evidence>
<evidence type="ECO:0000313" key="4">
    <source>
        <dbReference type="EMBL" id="KAI5082511.1"/>
    </source>
</evidence>
<proteinExistence type="inferred from homology"/>
<sequence length="846" mass="93490">MALTETEFSLLRERIYSAAIVDGHAHNLVDHHASSFPFLRAFTEADGDAAQFAQHTLSFKRSLRDIANLYGCCASLETVQAHRLSLTMEALCSKCLEATNLSAVLIDDGLHLDKIYSLDWHKSIFPNVYRVLRIETLAESIINQGISSGVKWTFDGFLDCFMSALKESSGQVVALKSIAAYRGGLNIDPHVSKSQAEVGFTRCVQSGAPIHIYDKNLVDFIFLCGLEVATQCGLPMQIHTGFGDKDLDLSLANPLHLRGVLEDKRFAKSRLVLLHASYPFSKEASYLSSVYLQVYLDFGLAIPKLSVKGMHSAVSELLELAPLNKVMFSTDGYAFPETFFLGIKWARETLVNVLGEACANGDLSLDEALTAASDILGANSMSLYRLSEPPENPIKQLSEDCYSRLLCDTRKEVKHVRLLWSDGSGQRRCRVVPKERFEKVTKLHGVGLAKCCMGMSSHVDGPAKGCGLNAVGEIRLLPDLRSKWVIPWSKEEELVLVDMHITPGSPWEYCPRSTLKRLSKSLLEEFGLVMKAGFESEFYILKRDSETKQKWVGLDTSPYCSSASFDAASDMLFEVSKALTAMGVNIEQLHAEAGCGQYEIALNYEPCLKAADDVMLLRETVKALIQRHGLIATFLPKLFPNDIGSGSHVHISLWEGDKNVFKADSSGGQYGMSKIGQEFMSGVYHHLPSILAFTAPLPNSYERIKPQTWSGAHHCWGRENREAPLRASCPPGTHHDVVSNFELKSFDGCANPHLGLAAILAAGIDGMQKHLQLPEPVDDDPSTLSEGLLKMLPTSLEQSVAALQQNEILKELLGPSLIKCIIAVRQSEIEFYKKQEDFSTMLAVRY</sequence>
<dbReference type="PROSITE" id="PS51987">
    <property type="entry name" value="GS_CATALYTIC"/>
    <property type="match status" value="1"/>
</dbReference>
<dbReference type="InterPro" id="IPR032466">
    <property type="entry name" value="Metal_Hydrolase"/>
</dbReference>
<accession>A0A9D4ZQT9</accession>
<dbReference type="SUPFAM" id="SSF55931">
    <property type="entry name" value="Glutamine synthetase/guanido kinase"/>
    <property type="match status" value="1"/>
</dbReference>
<reference evidence="4" key="1">
    <citation type="submission" date="2021-01" db="EMBL/GenBank/DDBJ databases">
        <title>Adiantum capillus-veneris genome.</title>
        <authorList>
            <person name="Fang Y."/>
            <person name="Liao Q."/>
        </authorList>
    </citation>
    <scope>NUCLEOTIDE SEQUENCE</scope>
    <source>
        <strain evidence="4">H3</strain>
        <tissue evidence="4">Leaf</tissue>
    </source>
</reference>
<dbReference type="OrthoDB" id="77835at2759"/>
<name>A0A9D4ZQT9_ADICA</name>
<dbReference type="Pfam" id="PF00120">
    <property type="entry name" value="Gln-synt_C"/>
    <property type="match status" value="1"/>
</dbReference>
<dbReference type="EMBL" id="JABFUD020000003">
    <property type="protein sequence ID" value="KAI5082511.1"/>
    <property type="molecule type" value="Genomic_DNA"/>
</dbReference>
<dbReference type="InterPro" id="IPR014746">
    <property type="entry name" value="Gln_synth/guanido_kin_cat_dom"/>
</dbReference>
<keyword evidence="5" id="KW-1185">Reference proteome</keyword>
<dbReference type="InterPro" id="IPR036651">
    <property type="entry name" value="Gln_synt_N_sf"/>
</dbReference>
<organism evidence="4 5">
    <name type="scientific">Adiantum capillus-veneris</name>
    <name type="common">Maidenhair fern</name>
    <dbReference type="NCBI Taxonomy" id="13818"/>
    <lineage>
        <taxon>Eukaryota</taxon>
        <taxon>Viridiplantae</taxon>
        <taxon>Streptophyta</taxon>
        <taxon>Embryophyta</taxon>
        <taxon>Tracheophyta</taxon>
        <taxon>Polypodiopsida</taxon>
        <taxon>Polypodiidae</taxon>
        <taxon>Polypodiales</taxon>
        <taxon>Pteridineae</taxon>
        <taxon>Pteridaceae</taxon>
        <taxon>Vittarioideae</taxon>
        <taxon>Adiantum</taxon>
    </lineage>
</organism>
<dbReference type="SUPFAM" id="SSF54368">
    <property type="entry name" value="Glutamine synthetase, N-terminal domain"/>
    <property type="match status" value="1"/>
</dbReference>
<dbReference type="SUPFAM" id="SSF51556">
    <property type="entry name" value="Metallo-dependent hydrolases"/>
    <property type="match status" value="1"/>
</dbReference>
<dbReference type="Gene3D" id="3.30.590.10">
    <property type="entry name" value="Glutamine synthetase/guanido kinase, catalytic domain"/>
    <property type="match status" value="1"/>
</dbReference>
<gene>
    <name evidence="4" type="ORF">GOP47_0002254</name>
</gene>
<evidence type="ECO:0000313" key="5">
    <source>
        <dbReference type="Proteomes" id="UP000886520"/>
    </source>
</evidence>
<dbReference type="Gene3D" id="3.10.20.70">
    <property type="entry name" value="Glutamine synthetase, N-terminal domain"/>
    <property type="match status" value="1"/>
</dbReference>
<dbReference type="Pfam" id="PF04909">
    <property type="entry name" value="Amidohydro_2"/>
    <property type="match status" value="1"/>
</dbReference>
<dbReference type="InterPro" id="IPR008146">
    <property type="entry name" value="Gln_synth_cat_dom"/>
</dbReference>
<dbReference type="Proteomes" id="UP000886520">
    <property type="component" value="Chromosome 2"/>
</dbReference>
<dbReference type="SMART" id="SM01230">
    <property type="entry name" value="Gln-synt_C"/>
    <property type="match status" value="1"/>
</dbReference>
<dbReference type="InterPro" id="IPR006680">
    <property type="entry name" value="Amidohydro-rel"/>
</dbReference>
<comment type="caution">
    <text evidence="4">The sequence shown here is derived from an EMBL/GenBank/DDBJ whole genome shotgun (WGS) entry which is preliminary data.</text>
</comment>
<dbReference type="Gene3D" id="3.20.20.140">
    <property type="entry name" value="Metal-dependent hydrolases"/>
    <property type="match status" value="1"/>
</dbReference>
<feature type="domain" description="GS catalytic" evidence="3">
    <location>
        <begin position="511"/>
        <end position="846"/>
    </location>
</feature>
<dbReference type="FunFam" id="3.30.590.10:FF:000012">
    <property type="entry name" value="Glutamate-ammonia ligase"/>
    <property type="match status" value="1"/>
</dbReference>